<dbReference type="GeneTree" id="ENSGT00940000163250"/>
<dbReference type="InterPro" id="IPR045249">
    <property type="entry name" value="HARBI1-like"/>
</dbReference>
<dbReference type="EMBL" id="AGCU01004739">
    <property type="status" value="NOT_ANNOTATED_CDS"/>
    <property type="molecule type" value="Genomic_DNA"/>
</dbReference>
<keyword evidence="10" id="KW-1185">Reference proteome</keyword>
<reference evidence="10" key="1">
    <citation type="submission" date="2011-10" db="EMBL/GenBank/DDBJ databases">
        <authorList>
            <consortium name="Soft-shell Turtle Genome Consortium"/>
        </authorList>
    </citation>
    <scope>NUCLEOTIDE SEQUENCE [LARGE SCALE GENOMIC DNA]</scope>
    <source>
        <strain evidence="10">Daiwa-1</strain>
    </source>
</reference>
<evidence type="ECO:0000259" key="8">
    <source>
        <dbReference type="Pfam" id="PF13359"/>
    </source>
</evidence>
<comment type="subcellular location">
    <subcellularLocation>
        <location evidence="2">Nucleus</location>
    </subcellularLocation>
</comment>
<evidence type="ECO:0000256" key="6">
    <source>
        <dbReference type="ARBA" id="ARBA00022801"/>
    </source>
</evidence>
<keyword evidence="6" id="KW-0378">Hydrolase</keyword>
<dbReference type="GO" id="GO:0004518">
    <property type="term" value="F:nuclease activity"/>
    <property type="evidence" value="ECO:0007669"/>
    <property type="project" value="UniProtKB-KW"/>
</dbReference>
<dbReference type="HOGENOM" id="CLU_018552_3_1_1"/>
<dbReference type="GO" id="GO:0016787">
    <property type="term" value="F:hydrolase activity"/>
    <property type="evidence" value="ECO:0007669"/>
    <property type="project" value="UniProtKB-KW"/>
</dbReference>
<proteinExistence type="inferred from homology"/>
<evidence type="ECO:0000313" key="9">
    <source>
        <dbReference type="Ensembl" id="ENSPSIP00000013612.1"/>
    </source>
</evidence>
<dbReference type="Ensembl" id="ENSPSIT00000013676.1">
    <property type="protein sequence ID" value="ENSPSIP00000013612.1"/>
    <property type="gene ID" value="ENSPSIG00000012229.1"/>
</dbReference>
<protein>
    <recommendedName>
        <fullName evidence="8">DDE Tnp4 domain-containing protein</fullName>
    </recommendedName>
</protein>
<reference evidence="9" key="3">
    <citation type="submission" date="2025-08" db="UniProtKB">
        <authorList>
            <consortium name="Ensembl"/>
        </authorList>
    </citation>
    <scope>IDENTIFICATION</scope>
</reference>
<feature type="domain" description="DDE Tnp4" evidence="8">
    <location>
        <begin position="121"/>
        <end position="282"/>
    </location>
</feature>
<evidence type="ECO:0000256" key="5">
    <source>
        <dbReference type="ARBA" id="ARBA00022723"/>
    </source>
</evidence>
<sequence length="294" mass="33628">MVLGQWDDQQWLRNFHMQKRTFMELCAWLTPALQRDTTRLRAPNPIKKRVSIAVWKLATTDSYRSVAHQFGVGRSTVGIVMMEVVHAINDILLPRVIHLRDVDTTIAGFAALGFPNCGGVLDATHIPVWAPEHRAAHFMNRKGYCSIVLQALVDHWGRFLDIYASWSGSAHDARILCNSGLFHRLEAGTYFPRRESTVRDVPMPICVIGDVAYPLLTWLMRPYMGRPDQNRARFNDRLNRACNQVELAFGRLKVRFWCLLTCLEMGERNATEVVVVCCVLHNIVERSREVFLPA</sequence>
<reference evidence="9" key="4">
    <citation type="submission" date="2025-09" db="UniProtKB">
        <authorList>
            <consortium name="Ensembl"/>
        </authorList>
    </citation>
    <scope>IDENTIFICATION</scope>
</reference>
<dbReference type="OMA" id="ANDGSHI"/>
<keyword evidence="5" id="KW-0479">Metal-binding</keyword>
<organism evidence="9 10">
    <name type="scientific">Pelodiscus sinensis</name>
    <name type="common">Chinese softshell turtle</name>
    <name type="synonym">Trionyx sinensis</name>
    <dbReference type="NCBI Taxonomy" id="13735"/>
    <lineage>
        <taxon>Eukaryota</taxon>
        <taxon>Metazoa</taxon>
        <taxon>Chordata</taxon>
        <taxon>Craniata</taxon>
        <taxon>Vertebrata</taxon>
        <taxon>Euteleostomi</taxon>
        <taxon>Archelosauria</taxon>
        <taxon>Testudinata</taxon>
        <taxon>Testudines</taxon>
        <taxon>Cryptodira</taxon>
        <taxon>Trionychia</taxon>
        <taxon>Trionychidae</taxon>
        <taxon>Pelodiscus</taxon>
    </lineage>
</organism>
<evidence type="ECO:0000256" key="7">
    <source>
        <dbReference type="ARBA" id="ARBA00023242"/>
    </source>
</evidence>
<dbReference type="Proteomes" id="UP000007267">
    <property type="component" value="Unassembled WGS sequence"/>
</dbReference>
<dbReference type="GO" id="GO:0005634">
    <property type="term" value="C:nucleus"/>
    <property type="evidence" value="ECO:0007669"/>
    <property type="project" value="UniProtKB-SubCell"/>
</dbReference>
<dbReference type="eggNOG" id="KOG4585">
    <property type="taxonomic scope" value="Eukaryota"/>
</dbReference>
<reference evidence="10" key="2">
    <citation type="journal article" date="2013" name="Nat. Genet.">
        <title>The draft genomes of soft-shell turtle and green sea turtle yield insights into the development and evolution of the turtle-specific body plan.</title>
        <authorList>
            <person name="Wang Z."/>
            <person name="Pascual-Anaya J."/>
            <person name="Zadissa A."/>
            <person name="Li W."/>
            <person name="Niimura Y."/>
            <person name="Huang Z."/>
            <person name="Li C."/>
            <person name="White S."/>
            <person name="Xiong Z."/>
            <person name="Fang D."/>
            <person name="Wang B."/>
            <person name="Ming Y."/>
            <person name="Chen Y."/>
            <person name="Zheng Y."/>
            <person name="Kuraku S."/>
            <person name="Pignatelli M."/>
            <person name="Herrero J."/>
            <person name="Beal K."/>
            <person name="Nozawa M."/>
            <person name="Li Q."/>
            <person name="Wang J."/>
            <person name="Zhang H."/>
            <person name="Yu L."/>
            <person name="Shigenobu S."/>
            <person name="Wang J."/>
            <person name="Liu J."/>
            <person name="Flicek P."/>
            <person name="Searle S."/>
            <person name="Wang J."/>
            <person name="Kuratani S."/>
            <person name="Yin Y."/>
            <person name="Aken B."/>
            <person name="Zhang G."/>
            <person name="Irie N."/>
        </authorList>
    </citation>
    <scope>NUCLEOTIDE SEQUENCE [LARGE SCALE GENOMIC DNA]</scope>
    <source>
        <strain evidence="10">Daiwa-1</strain>
    </source>
</reference>
<evidence type="ECO:0000256" key="4">
    <source>
        <dbReference type="ARBA" id="ARBA00022722"/>
    </source>
</evidence>
<accession>K7G002</accession>
<comment type="cofactor">
    <cofactor evidence="1">
        <name>a divalent metal cation</name>
        <dbReference type="ChEBI" id="CHEBI:60240"/>
    </cofactor>
</comment>
<dbReference type="PANTHER" id="PTHR22930:SF206">
    <property type="entry name" value="NUCLEASE HARBI1"/>
    <property type="match status" value="1"/>
</dbReference>
<dbReference type="AlphaFoldDB" id="K7G002"/>
<evidence type="ECO:0000256" key="1">
    <source>
        <dbReference type="ARBA" id="ARBA00001968"/>
    </source>
</evidence>
<dbReference type="InterPro" id="IPR027806">
    <property type="entry name" value="HARBI1_dom"/>
</dbReference>
<evidence type="ECO:0000313" key="10">
    <source>
        <dbReference type="Proteomes" id="UP000007267"/>
    </source>
</evidence>
<dbReference type="Pfam" id="PF13359">
    <property type="entry name" value="DDE_Tnp_4"/>
    <property type="match status" value="1"/>
</dbReference>
<keyword evidence="4" id="KW-0540">Nuclease</keyword>
<name>K7G002_PELSI</name>
<evidence type="ECO:0000256" key="3">
    <source>
        <dbReference type="ARBA" id="ARBA00006958"/>
    </source>
</evidence>
<comment type="similarity">
    <text evidence="3">Belongs to the HARBI1 family.</text>
</comment>
<evidence type="ECO:0000256" key="2">
    <source>
        <dbReference type="ARBA" id="ARBA00004123"/>
    </source>
</evidence>
<dbReference type="GO" id="GO:0046872">
    <property type="term" value="F:metal ion binding"/>
    <property type="evidence" value="ECO:0007669"/>
    <property type="project" value="UniProtKB-KW"/>
</dbReference>
<dbReference type="PANTHER" id="PTHR22930">
    <property type="match status" value="1"/>
</dbReference>
<dbReference type="EMBL" id="AGCU01004740">
    <property type="status" value="NOT_ANNOTATED_CDS"/>
    <property type="molecule type" value="Genomic_DNA"/>
</dbReference>
<keyword evidence="7" id="KW-0539">Nucleus</keyword>